<dbReference type="Gene3D" id="1.25.40.20">
    <property type="entry name" value="Ankyrin repeat-containing domain"/>
    <property type="match status" value="1"/>
</dbReference>
<dbReference type="PANTHER" id="PTHR24121:SF23">
    <property type="entry name" value="NO MECHANORECEPTOR POTENTIAL C, ISOFORM H"/>
    <property type="match status" value="1"/>
</dbReference>
<dbReference type="InterPro" id="IPR002110">
    <property type="entry name" value="Ankyrin_rpt"/>
</dbReference>
<evidence type="ECO:0000313" key="3">
    <source>
        <dbReference type="EMBL" id="CAE2255408.1"/>
    </source>
</evidence>
<dbReference type="EMBL" id="HBKQ01034581">
    <property type="protein sequence ID" value="CAE2255408.1"/>
    <property type="molecule type" value="Transcribed_RNA"/>
</dbReference>
<dbReference type="SMART" id="SM00248">
    <property type="entry name" value="ANK"/>
    <property type="match status" value="3"/>
</dbReference>
<sequence length="588" mass="64968">MLVSIKSKWPGLGRRRWKQDTNPLLAGEDDEEEAVEFLSMQSTFPDEFEADQEDQDDTDHEDHDEVELPSDHEQLDGDSNDEQSVSSEDTAPEEDSEDEDEDDQPTPVIKKASRSSSLPPRKLMLLRRLAARLKNRGRTTPLHIMCTPGIRTYTPEAVSTYLASSRGRNDAVTVNRRGMTPLHAALARLPHRHDIVDLLVTAVPLAMEMTDNAGMTPLHHAARNARLVSIETFELLLERHPYPSRALLAPDNNGDTPFGLYCSILEQSAIDSHESGNARKRLEQMGLPSGGAQHNMNEMEFIFSMMTDIGPLLDTSVPLVRAIANCRARPKPSPAPANQQQGANDNNANGNNGADQNGNNNNNNNNNQENQIQQEPQEPFKGEYYDSDKPWDGVLRAALIAVDRALRQNSDATSSSSSSQAQQDQKYKFFLRSVLRWTHRQTSEADSKGNTPLHLAASVPRLNRLPPHDSSELLAPTPFCKQGQVEGIVDALARLHPDAARARNTQDLLPFDVAKRDGNATWANEGLGVIARANPIVLTERGGMNADETAVPELLSRIGSVPDSNYLGCVFAALRERPEVLMRTSDNV</sequence>
<evidence type="ECO:0000313" key="2">
    <source>
        <dbReference type="EMBL" id="CAE2255406.1"/>
    </source>
</evidence>
<proteinExistence type="predicted"/>
<reference evidence="3" key="1">
    <citation type="submission" date="2021-01" db="EMBL/GenBank/DDBJ databases">
        <authorList>
            <person name="Corre E."/>
            <person name="Pelletier E."/>
            <person name="Niang G."/>
            <person name="Scheremetjew M."/>
            <person name="Finn R."/>
            <person name="Kale V."/>
            <person name="Holt S."/>
            <person name="Cochrane G."/>
            <person name="Meng A."/>
            <person name="Brown T."/>
            <person name="Cohen L."/>
        </authorList>
    </citation>
    <scope>NUCLEOTIDE SEQUENCE</scope>
    <source>
        <strain evidence="3">Isolate 1302-5</strain>
    </source>
</reference>
<feature type="region of interest" description="Disordered" evidence="1">
    <location>
        <begin position="1"/>
        <end position="121"/>
    </location>
</feature>
<evidence type="ECO:0000256" key="1">
    <source>
        <dbReference type="SAM" id="MobiDB-lite"/>
    </source>
</evidence>
<accession>A0A6U6GQ58</accession>
<dbReference type="InterPro" id="IPR036770">
    <property type="entry name" value="Ankyrin_rpt-contain_sf"/>
</dbReference>
<organism evidence="3">
    <name type="scientific">Odontella aurita</name>
    <dbReference type="NCBI Taxonomy" id="265563"/>
    <lineage>
        <taxon>Eukaryota</taxon>
        <taxon>Sar</taxon>
        <taxon>Stramenopiles</taxon>
        <taxon>Ochrophyta</taxon>
        <taxon>Bacillariophyta</taxon>
        <taxon>Mediophyceae</taxon>
        <taxon>Biddulphiophycidae</taxon>
        <taxon>Eupodiscales</taxon>
        <taxon>Odontellaceae</taxon>
        <taxon>Odontella</taxon>
    </lineage>
</organism>
<dbReference type="Pfam" id="PF12796">
    <property type="entry name" value="Ank_2"/>
    <property type="match status" value="1"/>
</dbReference>
<name>A0A6U6GQ58_9STRA</name>
<feature type="compositionally biased region" description="Low complexity" evidence="1">
    <location>
        <begin position="337"/>
        <end position="372"/>
    </location>
</feature>
<dbReference type="SUPFAM" id="SSF48403">
    <property type="entry name" value="Ankyrin repeat"/>
    <property type="match status" value="1"/>
</dbReference>
<feature type="compositionally biased region" description="Acidic residues" evidence="1">
    <location>
        <begin position="90"/>
        <end position="104"/>
    </location>
</feature>
<dbReference type="EMBL" id="HBKQ01034580">
    <property type="protein sequence ID" value="CAE2255406.1"/>
    <property type="molecule type" value="Transcribed_RNA"/>
</dbReference>
<feature type="region of interest" description="Disordered" evidence="1">
    <location>
        <begin position="328"/>
        <end position="372"/>
    </location>
</feature>
<protein>
    <submittedName>
        <fullName evidence="3">Uncharacterized protein</fullName>
    </submittedName>
</protein>
<gene>
    <name evidence="2" type="ORF">OAUR00152_LOCUS23689</name>
    <name evidence="3" type="ORF">OAUR00152_LOCUS23690</name>
</gene>
<dbReference type="AlphaFoldDB" id="A0A6U6GQ58"/>
<dbReference type="PANTHER" id="PTHR24121">
    <property type="entry name" value="NO MECHANORECEPTOR POTENTIAL C, ISOFORM D-RELATED"/>
    <property type="match status" value="1"/>
</dbReference>
<feature type="compositionally biased region" description="Acidic residues" evidence="1">
    <location>
        <begin position="46"/>
        <end position="68"/>
    </location>
</feature>